<dbReference type="InterPro" id="IPR001849">
    <property type="entry name" value="PH_domain"/>
</dbReference>
<dbReference type="EMBL" id="CAJFDH010000005">
    <property type="protein sequence ID" value="CAD5224083.1"/>
    <property type="molecule type" value="Genomic_DNA"/>
</dbReference>
<dbReference type="PANTHER" id="PTHR23113:SF363">
    <property type="entry name" value="PROTEIN SON OF SEVENLESS"/>
    <property type="match status" value="1"/>
</dbReference>
<dbReference type="Proteomes" id="UP000783686">
    <property type="component" value="Unassembled WGS sequence"/>
</dbReference>
<dbReference type="Gene3D" id="1.20.870.10">
    <property type="entry name" value="Son of sevenless (SoS) protein Chain: S domain 1"/>
    <property type="match status" value="1"/>
</dbReference>
<dbReference type="InterPro" id="IPR008937">
    <property type="entry name" value="Ras-like_GEF"/>
</dbReference>
<dbReference type="InterPro" id="IPR011993">
    <property type="entry name" value="PH-like_dom_sf"/>
</dbReference>
<feature type="region of interest" description="Disordered" evidence="3">
    <location>
        <begin position="1412"/>
        <end position="1651"/>
    </location>
</feature>
<dbReference type="InterPro" id="IPR035899">
    <property type="entry name" value="DBL_dom_sf"/>
</dbReference>
<feature type="compositionally biased region" description="Polar residues" evidence="3">
    <location>
        <begin position="1475"/>
        <end position="1485"/>
    </location>
</feature>
<dbReference type="InterPro" id="IPR055251">
    <property type="entry name" value="SOS1_NGEF_PH"/>
</dbReference>
<dbReference type="GO" id="GO:0005085">
    <property type="term" value="F:guanyl-nucleotide exchange factor activity"/>
    <property type="evidence" value="ECO:0007669"/>
    <property type="project" value="UniProtKB-KW"/>
</dbReference>
<feature type="domain" description="DH" evidence="6">
    <location>
        <begin position="421"/>
        <end position="617"/>
    </location>
</feature>
<dbReference type="EMBL" id="CAJFCW020000005">
    <property type="protein sequence ID" value="CAG9119566.1"/>
    <property type="molecule type" value="Genomic_DNA"/>
</dbReference>
<dbReference type="GO" id="GO:0005886">
    <property type="term" value="C:plasma membrane"/>
    <property type="evidence" value="ECO:0007669"/>
    <property type="project" value="TreeGrafter"/>
</dbReference>
<feature type="region of interest" description="Disordered" evidence="3">
    <location>
        <begin position="1298"/>
        <end position="1380"/>
    </location>
</feature>
<dbReference type="OrthoDB" id="546434at2759"/>
<evidence type="ECO:0000313" key="8">
    <source>
        <dbReference type="EMBL" id="CAD5224083.1"/>
    </source>
</evidence>
<evidence type="ECO:0000256" key="3">
    <source>
        <dbReference type="SAM" id="MobiDB-lite"/>
    </source>
</evidence>
<sequence length="1651" mass="188957">MSMDHVQPPSRYCFFSPPINLKKFLDDATQAEDSLYSFFNEAAFDEQDVRETFVNFFDNNRQNVVDAQRGVVEVDANLENIIHEYPMVEFEPTFPPKDSKHRSHLVLNELRKETEQNTRIKNSYLHRGRYFKYRDFDLQRPLKPKNTKKANDFVVTVSMLAPQNVMSSTNTDNSLRKQCEVKYMVTGDMLLSKLREKVFCQADYWCNKQDYEDNSDPNNYFMNLYPSGFFFIYDTFFVDKTNPNATDISKEIREFMKRKKDSFKEHYVEDMTEVKISDLTIRLGQPYVFVHQGHCEHLIIFTDLRLMNVNDIQDLSLYPVILYDSRKTTNCCVCKDNVAAFVVTESDRMPVNPGFMCERCFKRFHYERKMRIGDFKAYHFVDKGCYEPAIDEDNIVHGLMVYEDVENEAQSPKISTMEPTQYEKICKTFCKEEKSFIEDVSTIVNVFKRRLEQGIGGDAAGKKIITSVFGNVGEIYELAIKIHRTIDEGMEMTDPPCIGAGFIELAEGMEFEAFVNFSSIFEDNIHKKVSQLIQDPKYESFFDLEDRTYSTLPTGRTFRMAVKYVLPALLYSVVAHFYSYLKYVKMLQTNSLSDLDKEDLYNCDVMLMQVSKQLPTMDNVEKLGHRFKKDSAYPVGIIPEIQKSIEGWVGKNIGAQCYAFIREGDLQKARHNQKLADNLLRGGKNSSEVHVFLFDNLLVITKSTKTTKNAGYRYKDQYDIRKADIVDVADDEELKNVFRIRAGAKGSEVKEITLFCHTPEDRDDWMTSLIEMQTSGILTRMRDAYQKEEEKRIPLMIPTPSEYRYAEPDMDENIIFEDYTHSGVPVVRSGTILKLIERLTYPHYVDSEFLKTFMTTYRSFCSSIDLMNYLIERFSIPVPQVFAYLDQQFTAPVQHNKSGGPLAGRYDTVQSHGWSSYNQISPDNLEQAFHRFREEFQKPIQHKVMQIMNHWVRYHTYDFIDPDLCQKMKDFLNGNIVKLSNNQKKLSAKILDALEKKLKETDPSLPTEDKVEEKKVEIAFSQDVPEVVWHTAKQGDIDNYDILTLHPLEIGRQVTLLHFYLYKAIKPIELVDAAWTKQDEKYKKSPQLLKLIDHSTKLTYWVAKSIIETKSIEERVELFSRILEIMCVFEELNNFNGVVAFYSALNCSSVFRLKDSQSRLDKEKQAWYGRFQKLCDPHWKEMLQRLRSINPPCVPFAGTYLSQIFFFKTGRSTYHQTENDIHDDDPEVHHRKLVSFVKCRKIAAVIREIQMYQNQPYALKVEPSIRQFFEQINPLEGFDDKDEFEAYLYDRSIEIEPREGGAVDNGKPKHSAEDLKSPGIKPKSANSNFQRSRSHNAYHSHTMPAPFPHKPAPKSTLTSPVQKSPPALSPTDENPFAILDISPGHHPKWVGDAHGRVNQAFTSDYIMAQPPHSAGLCSSTSPNDPRSPASANSTTTPNSSRRLPPAPLSSHETRFAFPPIHPQSASKASHKGIPNVTNATFNLSQPPLRKDPTGSSQTLPLRKPPAPTPSSPPLSVPLMGRMEDSENHPDFSVSLDEHTSSVPPRPAPLEDNGSPSPRSPTVSLMVPLPSSAGGRSEQSDEAMAPPRPPKPSGLSRNPSTAGATSSPNDELKVPPLPPKPRSAPSLETRPAEESLVLDAPPLPPKPKLNKP</sequence>
<dbReference type="CDD" id="cd06224">
    <property type="entry name" value="REM"/>
    <property type="match status" value="1"/>
</dbReference>
<dbReference type="Gene3D" id="2.30.29.30">
    <property type="entry name" value="Pleckstrin-homology domain (PH domain)/Phosphotyrosine-binding domain (PTB)"/>
    <property type="match status" value="1"/>
</dbReference>
<dbReference type="InterPro" id="IPR000219">
    <property type="entry name" value="DH_dom"/>
</dbReference>
<feature type="compositionally biased region" description="Pro residues" evidence="3">
    <location>
        <begin position="1640"/>
        <end position="1651"/>
    </location>
</feature>
<evidence type="ECO:0000256" key="2">
    <source>
        <dbReference type="PROSITE-ProRule" id="PRU00168"/>
    </source>
</evidence>
<evidence type="ECO:0000259" key="5">
    <source>
        <dbReference type="PROSITE" id="PS50009"/>
    </source>
</evidence>
<dbReference type="PROSITE" id="PS50003">
    <property type="entry name" value="PH_DOMAIN"/>
    <property type="match status" value="1"/>
</dbReference>
<evidence type="ECO:0000256" key="1">
    <source>
        <dbReference type="ARBA" id="ARBA00022658"/>
    </source>
</evidence>
<feature type="domain" description="N-terminal Ras-GEF" evidence="7">
    <location>
        <begin position="823"/>
        <end position="998"/>
    </location>
</feature>
<reference evidence="8" key="1">
    <citation type="submission" date="2020-09" db="EMBL/GenBank/DDBJ databases">
        <authorList>
            <person name="Kikuchi T."/>
        </authorList>
    </citation>
    <scope>NUCLEOTIDE SEQUENCE</scope>
    <source>
        <strain evidence="8">SH1</strain>
    </source>
</reference>
<name>A0A811LA94_9BILA</name>
<evidence type="ECO:0000259" key="4">
    <source>
        <dbReference type="PROSITE" id="PS50003"/>
    </source>
</evidence>
<feature type="compositionally biased region" description="Polar residues" evidence="3">
    <location>
        <begin position="1553"/>
        <end position="1562"/>
    </location>
</feature>
<dbReference type="InterPro" id="IPR001895">
    <property type="entry name" value="RASGEF_cat_dom"/>
</dbReference>
<keyword evidence="9" id="KW-1185">Reference proteome</keyword>
<feature type="domain" description="Ras-GEF" evidence="5">
    <location>
        <begin position="1046"/>
        <end position="1298"/>
    </location>
</feature>
<dbReference type="PROSITE" id="PS50212">
    <property type="entry name" value="RASGEF_NTER"/>
    <property type="match status" value="1"/>
</dbReference>
<dbReference type="SMART" id="SM00325">
    <property type="entry name" value="RhoGEF"/>
    <property type="match status" value="1"/>
</dbReference>
<gene>
    <name evidence="8" type="ORF">BOKJ2_LOCUS10853</name>
</gene>
<dbReference type="Gene3D" id="1.10.840.10">
    <property type="entry name" value="Ras guanine-nucleotide exchange factors catalytic domain"/>
    <property type="match status" value="1"/>
</dbReference>
<dbReference type="Pfam" id="PF00618">
    <property type="entry name" value="RasGEF_N"/>
    <property type="match status" value="1"/>
</dbReference>
<keyword evidence="1 2" id="KW-0344">Guanine-nucleotide releasing factor</keyword>
<dbReference type="InterPro" id="IPR023578">
    <property type="entry name" value="Ras_GEF_dom_sf"/>
</dbReference>
<dbReference type="SUPFAM" id="SSF48065">
    <property type="entry name" value="DBL homology domain (DH-domain)"/>
    <property type="match status" value="1"/>
</dbReference>
<dbReference type="Gene3D" id="1.20.900.10">
    <property type="entry name" value="Dbl homology (DH) domain"/>
    <property type="match status" value="1"/>
</dbReference>
<dbReference type="SMART" id="SM00147">
    <property type="entry name" value="RasGEF"/>
    <property type="match status" value="1"/>
</dbReference>
<dbReference type="GO" id="GO:0007265">
    <property type="term" value="P:Ras protein signal transduction"/>
    <property type="evidence" value="ECO:0007669"/>
    <property type="project" value="TreeGrafter"/>
</dbReference>
<feature type="domain" description="PH" evidence="4">
    <location>
        <begin position="659"/>
        <end position="774"/>
    </location>
</feature>
<feature type="compositionally biased region" description="Low complexity" evidence="3">
    <location>
        <begin position="1426"/>
        <end position="1443"/>
    </location>
</feature>
<protein>
    <recommendedName>
        <fullName evidence="10">Small nuclear RNA-activating complex polypeptide 3</fullName>
    </recommendedName>
</protein>
<comment type="caution">
    <text evidence="8">The sequence shown here is derived from an EMBL/GenBank/DDBJ whole genome shotgun (WGS) entry which is preliminary data.</text>
</comment>
<dbReference type="InterPro" id="IPR022042">
    <property type="entry name" value="snRNA-activating_su3"/>
</dbReference>
<dbReference type="SMART" id="SM00229">
    <property type="entry name" value="RasGEFN"/>
    <property type="match status" value="1"/>
</dbReference>
<feature type="compositionally biased region" description="Basic and acidic residues" evidence="3">
    <location>
        <begin position="1521"/>
        <end position="1539"/>
    </location>
</feature>
<dbReference type="SUPFAM" id="SSF50729">
    <property type="entry name" value="PH domain-like"/>
    <property type="match status" value="1"/>
</dbReference>
<dbReference type="InterPro" id="IPR036964">
    <property type="entry name" value="RASGEF_cat_dom_sf"/>
</dbReference>
<evidence type="ECO:0000259" key="7">
    <source>
        <dbReference type="PROSITE" id="PS50212"/>
    </source>
</evidence>
<dbReference type="PROSITE" id="PS50010">
    <property type="entry name" value="DH_2"/>
    <property type="match status" value="1"/>
</dbReference>
<evidence type="ECO:0000313" key="9">
    <source>
        <dbReference type="Proteomes" id="UP000614601"/>
    </source>
</evidence>
<dbReference type="Pfam" id="PF00617">
    <property type="entry name" value="RasGEF"/>
    <property type="match status" value="1"/>
</dbReference>
<dbReference type="Proteomes" id="UP000614601">
    <property type="component" value="Unassembled WGS sequence"/>
</dbReference>
<organism evidence="8 9">
    <name type="scientific">Bursaphelenchus okinawaensis</name>
    <dbReference type="NCBI Taxonomy" id="465554"/>
    <lineage>
        <taxon>Eukaryota</taxon>
        <taxon>Metazoa</taxon>
        <taxon>Ecdysozoa</taxon>
        <taxon>Nematoda</taxon>
        <taxon>Chromadorea</taxon>
        <taxon>Rhabditida</taxon>
        <taxon>Tylenchina</taxon>
        <taxon>Tylenchomorpha</taxon>
        <taxon>Aphelenchoidea</taxon>
        <taxon>Aphelenchoididae</taxon>
        <taxon>Bursaphelenchus</taxon>
    </lineage>
</organism>
<dbReference type="PANTHER" id="PTHR23113">
    <property type="entry name" value="GUANINE NUCLEOTIDE EXCHANGE FACTOR"/>
    <property type="match status" value="1"/>
</dbReference>
<feature type="compositionally biased region" description="Basic and acidic residues" evidence="3">
    <location>
        <begin position="1298"/>
        <end position="1316"/>
    </location>
</feature>
<dbReference type="Pfam" id="PF12251">
    <property type="entry name" value="SNAPC3"/>
    <property type="match status" value="1"/>
</dbReference>
<feature type="compositionally biased region" description="Polar residues" evidence="3">
    <location>
        <begin position="1594"/>
        <end position="1608"/>
    </location>
</feature>
<evidence type="ECO:0000259" key="6">
    <source>
        <dbReference type="PROSITE" id="PS50010"/>
    </source>
</evidence>
<dbReference type="InterPro" id="IPR000651">
    <property type="entry name" value="Ras-like_Gua-exchang_fac_N"/>
</dbReference>
<dbReference type="SUPFAM" id="SSF48366">
    <property type="entry name" value="Ras GEF"/>
    <property type="match status" value="1"/>
</dbReference>
<dbReference type="PROSITE" id="PS50009">
    <property type="entry name" value="RASGEF_CAT"/>
    <property type="match status" value="1"/>
</dbReference>
<dbReference type="CDD" id="cd00155">
    <property type="entry name" value="RasGEF"/>
    <property type="match status" value="1"/>
</dbReference>
<accession>A0A811LA94</accession>
<evidence type="ECO:0008006" key="10">
    <source>
        <dbReference type="Google" id="ProtNLM"/>
    </source>
</evidence>
<feature type="compositionally biased region" description="Pro residues" evidence="3">
    <location>
        <begin position="1502"/>
        <end position="1515"/>
    </location>
</feature>
<dbReference type="Pfam" id="PF22697">
    <property type="entry name" value="SOS1_NGEF_PH"/>
    <property type="match status" value="1"/>
</dbReference>
<proteinExistence type="predicted"/>
<dbReference type="SMART" id="SM00233">
    <property type="entry name" value="PH"/>
    <property type="match status" value="1"/>
</dbReference>